<evidence type="ECO:0000259" key="10">
    <source>
        <dbReference type="PROSITE" id="PS50011"/>
    </source>
</evidence>
<proteinExistence type="predicted"/>
<dbReference type="InterPro" id="IPR011009">
    <property type="entry name" value="Kinase-like_dom_sf"/>
</dbReference>
<dbReference type="InterPro" id="IPR017441">
    <property type="entry name" value="Protein_kinase_ATP_BS"/>
</dbReference>
<dbReference type="Gene3D" id="1.10.510.10">
    <property type="entry name" value="Transferase(Phosphotransferase) domain 1"/>
    <property type="match status" value="1"/>
</dbReference>
<reference evidence="11" key="2">
    <citation type="submission" date="2021-04" db="EMBL/GenBank/DDBJ databases">
        <authorList>
            <person name="Gilroy R."/>
        </authorList>
    </citation>
    <scope>NUCLEOTIDE SEQUENCE</scope>
    <source>
        <strain evidence="11">ChiGjej1B1-98</strain>
    </source>
</reference>
<protein>
    <recommendedName>
        <fullName evidence="1">non-specific serine/threonine protein kinase</fullName>
        <ecNumber evidence="1">2.7.11.1</ecNumber>
    </recommendedName>
</protein>
<dbReference type="CDD" id="cd14014">
    <property type="entry name" value="STKc_PknB_like"/>
    <property type="match status" value="1"/>
</dbReference>
<keyword evidence="9" id="KW-0812">Transmembrane</keyword>
<evidence type="ECO:0000256" key="2">
    <source>
        <dbReference type="ARBA" id="ARBA00022527"/>
    </source>
</evidence>
<dbReference type="AlphaFoldDB" id="A0A9D1YVE1"/>
<keyword evidence="5 11" id="KW-0418">Kinase</keyword>
<feature type="binding site" evidence="7">
    <location>
        <position position="44"/>
    </location>
    <ligand>
        <name>ATP</name>
        <dbReference type="ChEBI" id="CHEBI:30616"/>
    </ligand>
</feature>
<dbReference type="GO" id="GO:0004674">
    <property type="term" value="F:protein serine/threonine kinase activity"/>
    <property type="evidence" value="ECO:0007669"/>
    <property type="project" value="UniProtKB-KW"/>
</dbReference>
<dbReference type="PANTHER" id="PTHR43289">
    <property type="entry name" value="MITOGEN-ACTIVATED PROTEIN KINASE KINASE KINASE 20-RELATED"/>
    <property type="match status" value="1"/>
</dbReference>
<dbReference type="Pfam" id="PF00069">
    <property type="entry name" value="Pkinase"/>
    <property type="match status" value="1"/>
</dbReference>
<dbReference type="SUPFAM" id="SSF56112">
    <property type="entry name" value="Protein kinase-like (PK-like)"/>
    <property type="match status" value="1"/>
</dbReference>
<keyword evidence="4 7" id="KW-0547">Nucleotide-binding</keyword>
<evidence type="ECO:0000313" key="12">
    <source>
        <dbReference type="Proteomes" id="UP000824005"/>
    </source>
</evidence>
<dbReference type="PANTHER" id="PTHR43289:SF6">
    <property type="entry name" value="SERINE_THREONINE-PROTEIN KINASE NEKL-3"/>
    <property type="match status" value="1"/>
</dbReference>
<evidence type="ECO:0000256" key="5">
    <source>
        <dbReference type="ARBA" id="ARBA00022777"/>
    </source>
</evidence>
<feature type="domain" description="Protein kinase" evidence="10">
    <location>
        <begin position="15"/>
        <end position="276"/>
    </location>
</feature>
<sequence>MAQRLPSQPPVLPGFELLHILGRGGFADVFLYEQALPKRHVAVKVVLADLISDRERRLFRNEVDAMGRLSAHPNIVTVYSASVSDDGRPYLVMELCSTDIGQRYRDEPYSPAEVLDIAIQIASALVAVHKTGMLHRDIKPGNIMSSAYGVPVLSDFGIASGHDHDDAPLTGVSVPWTAPEVLDEESNGSVAADIFSFGATLFSLLAGRSPAELEHESNKPEDLSERIRSGVLQRLPKSVPAELGETIERALRHRPESRFESMDQMLQRLQEVQRKLGYAPTPIAELTDTWVPSLASESDGASALPLRKRRSRRSSASPIVRSQLDVSSSSRPARTHVRKRRRVFWGMLAASLSFATLAGLTVFALWLSQVAAAIPAVDEVRAQSTQGGVVFEWTDPGLVDSDSFLIRTSDGDAVIQRGTEYVMNGDPGDRLCVTVLVNRDGATGEPAEACGEAQG</sequence>
<organism evidence="11 12">
    <name type="scientific">Candidatus Agrococcus pullicola</name>
    <dbReference type="NCBI Taxonomy" id="2838429"/>
    <lineage>
        <taxon>Bacteria</taxon>
        <taxon>Bacillati</taxon>
        <taxon>Actinomycetota</taxon>
        <taxon>Actinomycetes</taxon>
        <taxon>Micrococcales</taxon>
        <taxon>Microbacteriaceae</taxon>
        <taxon>Agrococcus</taxon>
    </lineage>
</organism>
<feature type="region of interest" description="Disordered" evidence="8">
    <location>
        <begin position="301"/>
        <end position="333"/>
    </location>
</feature>
<evidence type="ECO:0000256" key="7">
    <source>
        <dbReference type="PROSITE-ProRule" id="PRU10141"/>
    </source>
</evidence>
<evidence type="ECO:0000256" key="1">
    <source>
        <dbReference type="ARBA" id="ARBA00012513"/>
    </source>
</evidence>
<name>A0A9D1YVE1_9MICO</name>
<evidence type="ECO:0000256" key="4">
    <source>
        <dbReference type="ARBA" id="ARBA00022741"/>
    </source>
</evidence>
<keyword evidence="9" id="KW-1133">Transmembrane helix</keyword>
<reference evidence="11" key="1">
    <citation type="journal article" date="2021" name="PeerJ">
        <title>Extensive microbial diversity within the chicken gut microbiome revealed by metagenomics and culture.</title>
        <authorList>
            <person name="Gilroy R."/>
            <person name="Ravi A."/>
            <person name="Getino M."/>
            <person name="Pursley I."/>
            <person name="Horton D.L."/>
            <person name="Alikhan N.F."/>
            <person name="Baker D."/>
            <person name="Gharbi K."/>
            <person name="Hall N."/>
            <person name="Watson M."/>
            <person name="Adriaenssens E.M."/>
            <person name="Foster-Nyarko E."/>
            <person name="Jarju S."/>
            <person name="Secka A."/>
            <person name="Antonio M."/>
            <person name="Oren A."/>
            <person name="Chaudhuri R.R."/>
            <person name="La Ragione R."/>
            <person name="Hildebrand F."/>
            <person name="Pallen M.J."/>
        </authorList>
    </citation>
    <scope>NUCLEOTIDE SEQUENCE</scope>
    <source>
        <strain evidence="11">ChiGjej1B1-98</strain>
    </source>
</reference>
<gene>
    <name evidence="11" type="ORF">H9830_09710</name>
</gene>
<evidence type="ECO:0000313" key="11">
    <source>
        <dbReference type="EMBL" id="HIY66539.1"/>
    </source>
</evidence>
<comment type="caution">
    <text evidence="11">The sequence shown here is derived from an EMBL/GenBank/DDBJ whole genome shotgun (WGS) entry which is preliminary data.</text>
</comment>
<evidence type="ECO:0000256" key="9">
    <source>
        <dbReference type="SAM" id="Phobius"/>
    </source>
</evidence>
<feature type="transmembrane region" description="Helical" evidence="9">
    <location>
        <begin position="343"/>
        <end position="367"/>
    </location>
</feature>
<dbReference type="Gene3D" id="3.30.200.20">
    <property type="entry name" value="Phosphorylase Kinase, domain 1"/>
    <property type="match status" value="1"/>
</dbReference>
<dbReference type="PROSITE" id="PS50011">
    <property type="entry name" value="PROTEIN_KINASE_DOM"/>
    <property type="match status" value="1"/>
</dbReference>
<dbReference type="InterPro" id="IPR000719">
    <property type="entry name" value="Prot_kinase_dom"/>
</dbReference>
<dbReference type="EC" id="2.7.11.1" evidence="1"/>
<accession>A0A9D1YVE1</accession>
<evidence type="ECO:0000256" key="3">
    <source>
        <dbReference type="ARBA" id="ARBA00022679"/>
    </source>
</evidence>
<keyword evidence="6 7" id="KW-0067">ATP-binding</keyword>
<dbReference type="GO" id="GO:0005524">
    <property type="term" value="F:ATP binding"/>
    <property type="evidence" value="ECO:0007669"/>
    <property type="project" value="UniProtKB-UniRule"/>
</dbReference>
<dbReference type="SMART" id="SM00220">
    <property type="entry name" value="S_TKc"/>
    <property type="match status" value="1"/>
</dbReference>
<keyword evidence="3" id="KW-0808">Transferase</keyword>
<dbReference type="PROSITE" id="PS00107">
    <property type="entry name" value="PROTEIN_KINASE_ATP"/>
    <property type="match status" value="1"/>
</dbReference>
<evidence type="ECO:0000256" key="6">
    <source>
        <dbReference type="ARBA" id="ARBA00022840"/>
    </source>
</evidence>
<evidence type="ECO:0000256" key="8">
    <source>
        <dbReference type="SAM" id="MobiDB-lite"/>
    </source>
</evidence>
<dbReference type="Proteomes" id="UP000824005">
    <property type="component" value="Unassembled WGS sequence"/>
</dbReference>
<keyword evidence="9" id="KW-0472">Membrane</keyword>
<keyword evidence="2 11" id="KW-0723">Serine/threonine-protein kinase</keyword>
<dbReference type="EMBL" id="DXDC01000295">
    <property type="protein sequence ID" value="HIY66539.1"/>
    <property type="molecule type" value="Genomic_DNA"/>
</dbReference>